<keyword evidence="3" id="KW-1185">Reference proteome</keyword>
<dbReference type="STRING" id="1037660.A0A066VFU2"/>
<feature type="region of interest" description="Disordered" evidence="1">
    <location>
        <begin position="68"/>
        <end position="178"/>
    </location>
</feature>
<feature type="compositionally biased region" description="Acidic residues" evidence="1">
    <location>
        <begin position="549"/>
        <end position="559"/>
    </location>
</feature>
<dbReference type="HOGENOM" id="CLU_501644_0_0_1"/>
<feature type="compositionally biased region" description="Low complexity" evidence="1">
    <location>
        <begin position="199"/>
        <end position="216"/>
    </location>
</feature>
<dbReference type="EMBL" id="JMSN01000108">
    <property type="protein sequence ID" value="KDN39173.1"/>
    <property type="molecule type" value="Genomic_DNA"/>
</dbReference>
<feature type="region of interest" description="Disordered" evidence="1">
    <location>
        <begin position="196"/>
        <end position="217"/>
    </location>
</feature>
<dbReference type="RefSeq" id="XP_013240932.1">
    <property type="nucleotide sequence ID" value="XM_013385478.1"/>
</dbReference>
<feature type="compositionally biased region" description="Low complexity" evidence="1">
    <location>
        <begin position="24"/>
        <end position="37"/>
    </location>
</feature>
<feature type="compositionally biased region" description="Basic and acidic residues" evidence="1">
    <location>
        <begin position="560"/>
        <end position="569"/>
    </location>
</feature>
<feature type="region of interest" description="Disordered" evidence="1">
    <location>
        <begin position="1"/>
        <end position="38"/>
    </location>
</feature>
<name>A0A066VFU2_TILAU</name>
<feature type="compositionally biased region" description="Acidic residues" evidence="1">
    <location>
        <begin position="346"/>
        <end position="364"/>
    </location>
</feature>
<gene>
    <name evidence="2" type="ORF">K437DRAFT_14474</name>
</gene>
<dbReference type="PANTHER" id="PTHR28063:SF1">
    <property type="entry name" value="RNA POLYMERASE II NUCLEAR LOCALIZATION PROTEIN IWR1"/>
    <property type="match status" value="1"/>
</dbReference>
<feature type="compositionally biased region" description="Acidic residues" evidence="1">
    <location>
        <begin position="528"/>
        <end position="541"/>
    </location>
</feature>
<comment type="caution">
    <text evidence="2">The sequence shown here is derived from an EMBL/GenBank/DDBJ whole genome shotgun (WGS) entry which is preliminary data.</text>
</comment>
<feature type="compositionally biased region" description="Basic and acidic residues" evidence="1">
    <location>
        <begin position="333"/>
        <end position="345"/>
    </location>
</feature>
<feature type="region of interest" description="Disordered" evidence="1">
    <location>
        <begin position="333"/>
        <end position="364"/>
    </location>
</feature>
<proteinExistence type="predicted"/>
<evidence type="ECO:0000313" key="3">
    <source>
        <dbReference type="Proteomes" id="UP000027361"/>
    </source>
</evidence>
<dbReference type="InterPro" id="IPR040150">
    <property type="entry name" value="Iwr1"/>
</dbReference>
<dbReference type="GO" id="GO:0006606">
    <property type="term" value="P:protein import into nucleus"/>
    <property type="evidence" value="ECO:0007669"/>
    <property type="project" value="InterPro"/>
</dbReference>
<feature type="compositionally biased region" description="Basic residues" evidence="1">
    <location>
        <begin position="299"/>
        <end position="309"/>
    </location>
</feature>
<feature type="compositionally biased region" description="Low complexity" evidence="1">
    <location>
        <begin position="164"/>
        <end position="178"/>
    </location>
</feature>
<feature type="compositionally biased region" description="Polar residues" evidence="1">
    <location>
        <begin position="151"/>
        <end position="163"/>
    </location>
</feature>
<protein>
    <recommendedName>
        <fullName evidence="4">Transcription factor Iwr1 domain-containing protein</fullName>
    </recommendedName>
</protein>
<dbReference type="Proteomes" id="UP000027361">
    <property type="component" value="Unassembled WGS sequence"/>
</dbReference>
<organism evidence="2 3">
    <name type="scientific">Tilletiaria anomala (strain ATCC 24038 / CBS 436.72 / UBC 951)</name>
    <dbReference type="NCBI Taxonomy" id="1037660"/>
    <lineage>
        <taxon>Eukaryota</taxon>
        <taxon>Fungi</taxon>
        <taxon>Dikarya</taxon>
        <taxon>Basidiomycota</taxon>
        <taxon>Ustilaginomycotina</taxon>
        <taxon>Exobasidiomycetes</taxon>
        <taxon>Georgefischeriales</taxon>
        <taxon>Tilletiariaceae</taxon>
        <taxon>Tilletiaria</taxon>
    </lineage>
</organism>
<evidence type="ECO:0000256" key="1">
    <source>
        <dbReference type="SAM" id="MobiDB-lite"/>
    </source>
</evidence>
<evidence type="ECO:0000313" key="2">
    <source>
        <dbReference type="EMBL" id="KDN39173.1"/>
    </source>
</evidence>
<evidence type="ECO:0008006" key="4">
    <source>
        <dbReference type="Google" id="ProtNLM"/>
    </source>
</evidence>
<dbReference type="AlphaFoldDB" id="A0A066VFU2"/>
<feature type="region of interest" description="Disordered" evidence="1">
    <location>
        <begin position="512"/>
        <end position="575"/>
    </location>
</feature>
<dbReference type="InParanoid" id="A0A066VFU2"/>
<dbReference type="PANTHER" id="PTHR28063">
    <property type="entry name" value="RNA POLYMERASE II NUCLEAR LOCALIZATION PROTEIN IWR1"/>
    <property type="match status" value="1"/>
</dbReference>
<sequence>MSAPAPAVDTFADSGDVAANQRQAASGSTSSGAPAGPVSMILRIKRKRGTEPADALYIEGQLRGAHDELDDGHHLKRRSSVRLPASPSLERLPSTPQAPDSNRASPFDVSASKQQQTPGYFRFAETMATTSKADELELRKRVTKLQMMRRNAQQRPASATPTPSEGSDSYQSQSDSGELAALRRYKAVVRAKDISITKSMSAPASGSATAAAAGGSYHRRSALLKRSGSDASLRRKAAVIGDIRQASEGRGKREIVPGAATAAAWISQSRAKSKRQQARIIDIVVQEEKAAQDAARQSKAAKSKRKEKKKQADPVDSLGDVFKNMLVDHLRAKNAEVPNDLRDDDLSSEMPSEAESDDQEDDDDDYVYDIYYREIPAAMPSRASANGAAEVGLRPSHVAGSGYLQPNEEEVNDQAAPAGSPAAVAAADAAASASSTAGPKGSTVFPTSRPPLPLLGIQGVQSIAALNVSSLSRADWEELMMLPSTKLDGVGGVYADEDDEDGDLEELVDEEMVGSKLGLGAKPGDGFDSWDEGEDEDSNDEDFYRNDYPEQEISDDDEFGLGHEYRRDSDDGDDW</sequence>
<feature type="region of interest" description="Disordered" evidence="1">
    <location>
        <begin position="295"/>
        <end position="316"/>
    </location>
</feature>
<accession>A0A066VFU2</accession>
<reference evidence="2 3" key="1">
    <citation type="submission" date="2014-05" db="EMBL/GenBank/DDBJ databases">
        <title>Draft genome sequence of a rare smut relative, Tilletiaria anomala UBC 951.</title>
        <authorList>
            <consortium name="DOE Joint Genome Institute"/>
            <person name="Toome M."/>
            <person name="Kuo A."/>
            <person name="Henrissat B."/>
            <person name="Lipzen A."/>
            <person name="Tritt A."/>
            <person name="Yoshinaga Y."/>
            <person name="Zane M."/>
            <person name="Barry K."/>
            <person name="Grigoriev I.V."/>
            <person name="Spatafora J.W."/>
            <person name="Aimea M.C."/>
        </authorList>
    </citation>
    <scope>NUCLEOTIDE SEQUENCE [LARGE SCALE GENOMIC DNA]</scope>
    <source>
        <strain evidence="2 3">UBC 951</strain>
    </source>
</reference>
<feature type="compositionally biased region" description="Polar residues" evidence="1">
    <location>
        <begin position="94"/>
        <end position="104"/>
    </location>
</feature>
<dbReference type="GeneID" id="25261571"/>